<accession>A0A7W7ZU54</accession>
<evidence type="ECO:0000313" key="2">
    <source>
        <dbReference type="Proteomes" id="UP000584867"/>
    </source>
</evidence>
<dbReference type="EMBL" id="JACHIO010000024">
    <property type="protein sequence ID" value="MBB5066141.1"/>
    <property type="molecule type" value="Genomic_DNA"/>
</dbReference>
<gene>
    <name evidence="1" type="ORF">HDF15_004515</name>
</gene>
<dbReference type="RefSeq" id="WP_184259430.1">
    <property type="nucleotide sequence ID" value="NZ_JACHIO010000024.1"/>
</dbReference>
<name>A0A7W7ZU54_9BACT</name>
<comment type="caution">
    <text evidence="1">The sequence shown here is derived from an EMBL/GenBank/DDBJ whole genome shotgun (WGS) entry which is preliminary data.</text>
</comment>
<dbReference type="AlphaFoldDB" id="A0A7W7ZU54"/>
<dbReference type="Proteomes" id="UP000584867">
    <property type="component" value="Unassembled WGS sequence"/>
</dbReference>
<protein>
    <submittedName>
        <fullName evidence="1">Uncharacterized protein</fullName>
    </submittedName>
</protein>
<organism evidence="1 2">
    <name type="scientific">Granulicella mallensis</name>
    <dbReference type="NCBI Taxonomy" id="940614"/>
    <lineage>
        <taxon>Bacteria</taxon>
        <taxon>Pseudomonadati</taxon>
        <taxon>Acidobacteriota</taxon>
        <taxon>Terriglobia</taxon>
        <taxon>Terriglobales</taxon>
        <taxon>Acidobacteriaceae</taxon>
        <taxon>Granulicella</taxon>
    </lineage>
</organism>
<evidence type="ECO:0000313" key="1">
    <source>
        <dbReference type="EMBL" id="MBB5066141.1"/>
    </source>
</evidence>
<reference evidence="1 2" key="1">
    <citation type="submission" date="2020-08" db="EMBL/GenBank/DDBJ databases">
        <title>Genomic Encyclopedia of Type Strains, Phase IV (KMG-V): Genome sequencing to study the core and pangenomes of soil and plant-associated prokaryotes.</title>
        <authorList>
            <person name="Whitman W."/>
        </authorList>
    </citation>
    <scope>NUCLEOTIDE SEQUENCE [LARGE SCALE GENOMIC DNA]</scope>
    <source>
        <strain evidence="1 2">X5P3</strain>
    </source>
</reference>
<sequence length="210" mass="22634">MSTIGTYNGVNIVAFPCAPGIKQLNLSMNDTTPVSTSPFTGVQQVQAWPGADFWTADLTLPQMTSETVAAWEGFLGECRGMTNVFYLGHPFHISPSGSASGTPVCNGVTAPMSYTLATRGWTPNTYRLLLPGDHLQIGYRLHRVLTQVDSDVNGGAIISVWPSIREATTDGEPVILNHPQGLFRLSSNKRSILSAETRLNAVTISVIEAR</sequence>
<proteinExistence type="predicted"/>